<evidence type="ECO:0000256" key="3">
    <source>
        <dbReference type="ARBA" id="ARBA00022729"/>
    </source>
</evidence>
<evidence type="ECO:0000256" key="2">
    <source>
        <dbReference type="ARBA" id="ARBA00022723"/>
    </source>
</evidence>
<dbReference type="GO" id="GO:0051603">
    <property type="term" value="P:proteolysis involved in protein catabolic process"/>
    <property type="evidence" value="ECO:0007669"/>
    <property type="project" value="TreeGrafter"/>
</dbReference>
<keyword evidence="6 8" id="KW-0862">Zinc</keyword>
<evidence type="ECO:0000256" key="6">
    <source>
        <dbReference type="ARBA" id="ARBA00022833"/>
    </source>
</evidence>
<reference evidence="11 12" key="1">
    <citation type="submission" date="2017-08" db="EMBL/GenBank/DDBJ databases">
        <title>Halovibrio sewagensis sp. nov., isolated from wastewater of high salinity.</title>
        <authorList>
            <person name="Dong X."/>
            <person name="Zhang G."/>
        </authorList>
    </citation>
    <scope>NUCLEOTIDE SEQUENCE [LARGE SCALE GENOMIC DNA]</scope>
    <source>
        <strain evidence="11 12">YL5-2</strain>
    </source>
</reference>
<feature type="binding site" evidence="8">
    <location>
        <position position="193"/>
    </location>
    <ligand>
        <name>Zn(2+)</name>
        <dbReference type="ChEBI" id="CHEBI:29105"/>
        <note>catalytic</note>
    </ligand>
</feature>
<keyword evidence="7 8" id="KW-0482">Metalloprotease</keyword>
<dbReference type="EC" id="3.4.-.-" evidence="8"/>
<organism evidence="11 12">
    <name type="scientific">Halovibrio salipaludis</name>
    <dbReference type="NCBI Taxonomy" id="2032626"/>
    <lineage>
        <taxon>Bacteria</taxon>
        <taxon>Pseudomonadati</taxon>
        <taxon>Pseudomonadota</taxon>
        <taxon>Gammaproteobacteria</taxon>
        <taxon>Oceanospirillales</taxon>
        <taxon>Halomonadaceae</taxon>
        <taxon>Halovibrio</taxon>
    </lineage>
</organism>
<comment type="similarity">
    <text evidence="8">Belongs to the peptidase M48 family. BepA subfamily.</text>
</comment>
<dbReference type="Gene3D" id="3.30.2010.10">
    <property type="entry name" value="Metalloproteases ('zincins'), catalytic domain"/>
    <property type="match status" value="1"/>
</dbReference>
<dbReference type="PANTHER" id="PTHR22726">
    <property type="entry name" value="METALLOENDOPEPTIDASE OMA1"/>
    <property type="match status" value="1"/>
</dbReference>
<dbReference type="InterPro" id="IPR019734">
    <property type="entry name" value="TPR_rpt"/>
</dbReference>
<dbReference type="InterPro" id="IPR030873">
    <property type="entry name" value="Protease_BepA"/>
</dbReference>
<dbReference type="SUPFAM" id="SSF48452">
    <property type="entry name" value="TPR-like"/>
    <property type="match status" value="1"/>
</dbReference>
<proteinExistence type="inferred from homology"/>
<keyword evidence="9" id="KW-0802">TPR repeat</keyword>
<dbReference type="GO" id="GO:0004222">
    <property type="term" value="F:metalloendopeptidase activity"/>
    <property type="evidence" value="ECO:0007669"/>
    <property type="project" value="InterPro"/>
</dbReference>
<gene>
    <name evidence="11" type="ORF">CK501_09120</name>
</gene>
<feature type="repeat" description="TPR" evidence="9">
    <location>
        <begin position="422"/>
        <end position="455"/>
    </location>
</feature>
<dbReference type="Pfam" id="PF14559">
    <property type="entry name" value="TPR_19"/>
    <property type="match status" value="1"/>
</dbReference>
<feature type="active site" description="Proton donor" evidence="8">
    <location>
        <position position="197"/>
    </location>
</feature>
<dbReference type="Pfam" id="PF01435">
    <property type="entry name" value="Peptidase_M48"/>
    <property type="match status" value="1"/>
</dbReference>
<keyword evidence="5 8" id="KW-0378">Hydrolase</keyword>
<dbReference type="GO" id="GO:0008270">
    <property type="term" value="F:zinc ion binding"/>
    <property type="evidence" value="ECO:0007669"/>
    <property type="project" value="UniProtKB-UniRule"/>
</dbReference>
<evidence type="ECO:0000259" key="10">
    <source>
        <dbReference type="Pfam" id="PF01435"/>
    </source>
</evidence>
<evidence type="ECO:0000256" key="7">
    <source>
        <dbReference type="ARBA" id="ARBA00023049"/>
    </source>
</evidence>
<dbReference type="InterPro" id="IPR011990">
    <property type="entry name" value="TPR-like_helical_dom_sf"/>
</dbReference>
<evidence type="ECO:0000256" key="1">
    <source>
        <dbReference type="ARBA" id="ARBA00022670"/>
    </source>
</evidence>
<dbReference type="InterPro" id="IPR001915">
    <property type="entry name" value="Peptidase_M48"/>
</dbReference>
<keyword evidence="3 8" id="KW-0732">Signal</keyword>
<accession>A0A2A2F7F6</accession>
<keyword evidence="2 8" id="KW-0479">Metal-binding</keyword>
<evidence type="ECO:0000256" key="4">
    <source>
        <dbReference type="ARBA" id="ARBA00022764"/>
    </source>
</evidence>
<feature type="active site" evidence="8">
    <location>
        <position position="128"/>
    </location>
</feature>
<dbReference type="PROSITE" id="PS50005">
    <property type="entry name" value="TPR"/>
    <property type="match status" value="1"/>
</dbReference>
<dbReference type="Proteomes" id="UP000218896">
    <property type="component" value="Unassembled WGS sequence"/>
</dbReference>
<dbReference type="RefSeq" id="WP_095617415.1">
    <property type="nucleotide sequence ID" value="NZ_NSKD01000003.1"/>
</dbReference>
<evidence type="ECO:0000256" key="8">
    <source>
        <dbReference type="HAMAP-Rule" id="MF_00997"/>
    </source>
</evidence>
<feature type="signal peptide" evidence="8">
    <location>
        <begin position="1"/>
        <end position="20"/>
    </location>
</feature>
<evidence type="ECO:0000313" key="11">
    <source>
        <dbReference type="EMBL" id="PAU80579.1"/>
    </source>
</evidence>
<protein>
    <recommendedName>
        <fullName evidence="8">Putative beta-barrel assembly-enhancing protease</fullName>
        <ecNumber evidence="8">3.4.-.-</ecNumber>
    </recommendedName>
</protein>
<dbReference type="CDD" id="cd07333">
    <property type="entry name" value="M48C_bepA_like"/>
    <property type="match status" value="1"/>
</dbReference>
<dbReference type="OrthoDB" id="9810445at2"/>
<comment type="function">
    <text evidence="8">Functions as both a chaperone and a metalloprotease. Maintains the integrity of the outer membrane by promoting either the assembly or the elimination of outer membrane proteins, depending on their folding state.</text>
</comment>
<feature type="binding site" evidence="8">
    <location>
        <position position="131"/>
    </location>
    <ligand>
        <name>Zn(2+)</name>
        <dbReference type="ChEBI" id="CHEBI:29105"/>
        <note>catalytic</note>
    </ligand>
</feature>
<dbReference type="InterPro" id="IPR051156">
    <property type="entry name" value="Mito/Outer_Membr_Metalloprot"/>
</dbReference>
<feature type="domain" description="Peptidase M48" evidence="10">
    <location>
        <begin position="66"/>
        <end position="252"/>
    </location>
</feature>
<evidence type="ECO:0000313" key="12">
    <source>
        <dbReference type="Proteomes" id="UP000218896"/>
    </source>
</evidence>
<comment type="subcellular location">
    <subcellularLocation>
        <location evidence="8">Periplasm</location>
    </subcellularLocation>
</comment>
<dbReference type="EMBL" id="NSKD01000003">
    <property type="protein sequence ID" value="PAU80579.1"/>
    <property type="molecule type" value="Genomic_DNA"/>
</dbReference>
<evidence type="ECO:0000256" key="5">
    <source>
        <dbReference type="ARBA" id="ARBA00022801"/>
    </source>
</evidence>
<dbReference type="AlphaFoldDB" id="A0A2A2F7F6"/>
<dbReference type="Gene3D" id="1.25.40.10">
    <property type="entry name" value="Tetratricopeptide repeat domain"/>
    <property type="match status" value="1"/>
</dbReference>
<name>A0A2A2F7F6_9GAMM</name>
<keyword evidence="12" id="KW-1185">Reference proteome</keyword>
<comment type="cofactor">
    <cofactor evidence="8">
        <name>Zn(2+)</name>
        <dbReference type="ChEBI" id="CHEBI:29105"/>
    </cofactor>
    <text evidence="8">Binds 1 zinc ion per subunit.</text>
</comment>
<keyword evidence="1 8" id="KW-0645">Protease</keyword>
<dbReference type="GO" id="GO:0016020">
    <property type="term" value="C:membrane"/>
    <property type="evidence" value="ECO:0007669"/>
    <property type="project" value="InterPro"/>
</dbReference>
<sequence precursor="true">MRRAIVFFLILCLIALPALPAEDNRLPAIGSGGLIAGQQERAIGQQVLTQLRRNAPLVSDPMLREYFEDTLHRMIPYAPLQDREITPLIINEPSLNAFAVPGNIIGIHTGLLRTAETEHEFAGVVAHEIAHLSQRHYARRLEQQERSTPLTIAGMLAGLILTAATGSEAGIAAIAGTQALAIDQMLRHSRAHEQEADRLGIEIMARAGYDPAGMPAMFERMLRQARLQGNRPPEYLSTHPLTESRVADTRARVSEFRDRDRYDERLAYHLVRNRVRLHHGEDPEAFISRFREKQAAQTGLEADAARHGLAAALIAADRAGEAIPHLRELLEDYEGDIFLVAELARALRGNDQAGDAAELLERHLRRHPGNLTLSRTLADTRMELNEPEAAARLYEKLTRDYGADATLWNDLSEAAGRAGDLIEVHRARGERLLLLGDAEAAARQFRQALERAPANHSRKALLRDRLEKANRQVSANRQR</sequence>
<dbReference type="HAMAP" id="MF_00997">
    <property type="entry name" value="Protease_BepA"/>
    <property type="match status" value="1"/>
</dbReference>
<dbReference type="PANTHER" id="PTHR22726:SF1">
    <property type="entry name" value="METALLOENDOPEPTIDASE OMA1, MITOCHONDRIAL"/>
    <property type="match status" value="1"/>
</dbReference>
<keyword evidence="4 8" id="KW-0574">Periplasm</keyword>
<feature type="binding site" evidence="8">
    <location>
        <position position="127"/>
    </location>
    <ligand>
        <name>Zn(2+)</name>
        <dbReference type="ChEBI" id="CHEBI:29105"/>
        <note>catalytic</note>
    </ligand>
</feature>
<dbReference type="GO" id="GO:0042597">
    <property type="term" value="C:periplasmic space"/>
    <property type="evidence" value="ECO:0007669"/>
    <property type="project" value="UniProtKB-SubCell"/>
</dbReference>
<comment type="caution">
    <text evidence="11">The sequence shown here is derived from an EMBL/GenBank/DDBJ whole genome shotgun (WGS) entry which is preliminary data.</text>
</comment>
<feature type="chain" id="PRO_5013413117" description="Putative beta-barrel assembly-enhancing protease" evidence="8">
    <location>
        <begin position="21"/>
        <end position="479"/>
    </location>
</feature>
<evidence type="ECO:0000256" key="9">
    <source>
        <dbReference type="PROSITE-ProRule" id="PRU00339"/>
    </source>
</evidence>